<dbReference type="EMBL" id="FMVM01000016">
    <property type="protein sequence ID" value="SCZ02601.1"/>
    <property type="molecule type" value="Genomic_DNA"/>
</dbReference>
<evidence type="ECO:0000313" key="2">
    <source>
        <dbReference type="EMBL" id="SCZ02601.1"/>
    </source>
</evidence>
<evidence type="ECO:0000313" key="3">
    <source>
        <dbReference type="Proteomes" id="UP000198538"/>
    </source>
</evidence>
<feature type="chain" id="PRO_5011666132" evidence="1">
    <location>
        <begin position="28"/>
        <end position="155"/>
    </location>
</feature>
<sequence>MRKLRNLTASVALAAGLMLFSTSPASAAIGWGDSFETAEVMYSSVAQNSSYSATVRLDSMSDNDFYVVDNTNGTSEITYSVIATPPANFDIVMGVIKMNASGAILSIQMDNWNGPGYAEAISWNAKPGEKVYFRIMDNGINNYNEPYTITFKRTS</sequence>
<feature type="signal peptide" evidence="1">
    <location>
        <begin position="1"/>
        <end position="27"/>
    </location>
</feature>
<keyword evidence="3" id="KW-1185">Reference proteome</keyword>
<dbReference type="Proteomes" id="UP000198538">
    <property type="component" value="Unassembled WGS sequence"/>
</dbReference>
<organism evidence="2 3">
    <name type="scientific">Paenibacillus polysaccharolyticus</name>
    <dbReference type="NCBI Taxonomy" id="582692"/>
    <lineage>
        <taxon>Bacteria</taxon>
        <taxon>Bacillati</taxon>
        <taxon>Bacillota</taxon>
        <taxon>Bacilli</taxon>
        <taxon>Bacillales</taxon>
        <taxon>Paenibacillaceae</taxon>
        <taxon>Paenibacillus</taxon>
    </lineage>
</organism>
<name>A0A1G5KQZ4_9BACL</name>
<evidence type="ECO:0000256" key="1">
    <source>
        <dbReference type="SAM" id="SignalP"/>
    </source>
</evidence>
<keyword evidence="1" id="KW-0732">Signal</keyword>
<gene>
    <name evidence="2" type="ORF">SAMN05720606_116100</name>
</gene>
<proteinExistence type="predicted"/>
<reference evidence="3" key="1">
    <citation type="submission" date="2016-10" db="EMBL/GenBank/DDBJ databases">
        <authorList>
            <person name="Varghese N."/>
            <person name="Submissions S."/>
        </authorList>
    </citation>
    <scope>NUCLEOTIDE SEQUENCE [LARGE SCALE GENOMIC DNA]</scope>
    <source>
        <strain evidence="3">BL9</strain>
    </source>
</reference>
<dbReference type="AlphaFoldDB" id="A0A1G5KQZ4"/>
<dbReference type="RefSeq" id="WP_090923713.1">
    <property type="nucleotide sequence ID" value="NZ_FMVM01000016.1"/>
</dbReference>
<accession>A0A1G5KQZ4</accession>
<protein>
    <submittedName>
        <fullName evidence="2">Uncharacterized protein</fullName>
    </submittedName>
</protein>